<gene>
    <name evidence="3" type="primary">ORF101</name>
    <name evidence="3" type="ORF">MRV_0105</name>
</gene>
<reference evidence="3" key="1">
    <citation type="submission" date="2016-12" db="EMBL/GenBank/DDBJ databases">
        <title>A murine herpesvirus closely related to ubiquitous human herpesviruses causes T-cell depletion.</title>
        <authorList>
            <person name="Patel S.J."/>
            <person name="Zhao G."/>
            <person name="Penna V.R."/>
            <person name="Park E."/>
            <person name="Lauron E.J."/>
            <person name="Harvey I.B."/>
            <person name="Beatty W.L."/>
            <person name="Plougastel-Douglas B."/>
            <person name="Poursine-Laurent J."/>
            <person name="Fremont D.H."/>
            <person name="Wang D."/>
            <person name="Yokoyama W.M."/>
        </authorList>
    </citation>
    <scope>NUCLEOTIDE SEQUENCE [LARGE SCALE GENOMIC DNA]</scope>
    <source>
        <strain evidence="3">YOK1</strain>
    </source>
</reference>
<proteinExistence type="predicted"/>
<dbReference type="GO" id="GO:0006355">
    <property type="term" value="P:regulation of DNA-templated transcription"/>
    <property type="evidence" value="ECO:0007669"/>
    <property type="project" value="InterPro"/>
</dbReference>
<sequence length="238" mass="27850">MKPIKEIKKKYTIKKKCIKKYNKKICIYSKLKPDRKNKDSTSRSNQNDEMETETFQCDPAQKCKSLKMNNIYLTSSSQKIFISDLYTLLKFYDACMLQIQIQTTCPYIIKNIYKDLLKITNIVIVYGTQIITECLKHDNEIIFQTNRIITEAEDKFINKTEANPEKCKFNGVYNIYITSATDADLVSASDICIKYMNLNHQKIFVNISKLSRPNILSSHHNIHEEYNKSLYSFKLITC</sequence>
<accession>A0A1P8VIY8</accession>
<dbReference type="InterPro" id="IPR005028">
    <property type="entry name" value="Herpes_IE2_3"/>
</dbReference>
<name>A0A1P8VIY8_9BETA</name>
<evidence type="ECO:0000256" key="1">
    <source>
        <dbReference type="SAM" id="MobiDB-lite"/>
    </source>
</evidence>
<organism evidence="3">
    <name type="scientific">Murid betaherpesvirus 3</name>
    <dbReference type="NCBI Taxonomy" id="2560603"/>
    <lineage>
        <taxon>Viruses</taxon>
        <taxon>Duplodnaviria</taxon>
        <taxon>Heunggongvirae</taxon>
        <taxon>Peploviricota</taxon>
        <taxon>Herviviricetes</taxon>
        <taxon>Herpesvirales</taxon>
        <taxon>Orthoherpesviridae</taxon>
        <taxon>Betaherpesvirinae</taxon>
        <taxon>Roseolovirus</taxon>
        <taxon>Roseolovirus muridbeta3</taxon>
    </lineage>
</organism>
<dbReference type="EMBL" id="KY355735">
    <property type="protein sequence ID" value="APZ76316.1"/>
    <property type="molecule type" value="Genomic_DNA"/>
</dbReference>
<evidence type="ECO:0000313" key="3">
    <source>
        <dbReference type="EMBL" id="APZ76316.1"/>
    </source>
</evidence>
<protein>
    <submittedName>
        <fullName evidence="3">Glycoprotein</fullName>
    </submittedName>
</protein>
<dbReference type="Pfam" id="PF03361">
    <property type="entry name" value="Herpes_IE2_3"/>
    <property type="match status" value="1"/>
</dbReference>
<evidence type="ECO:0000259" key="2">
    <source>
        <dbReference type="Pfam" id="PF03361"/>
    </source>
</evidence>
<feature type="domain" description="Herpesvirus intermediate/early protein 2/3 DNA-binding" evidence="2">
    <location>
        <begin position="75"/>
        <end position="225"/>
    </location>
</feature>
<feature type="region of interest" description="Disordered" evidence="1">
    <location>
        <begin position="34"/>
        <end position="53"/>
    </location>
</feature>
<evidence type="ECO:0000313" key="4">
    <source>
        <dbReference type="Proteomes" id="UP000202182"/>
    </source>
</evidence>
<keyword evidence="4" id="KW-1185">Reference proteome</keyword>
<dbReference type="KEGG" id="vg:30999442"/>
<dbReference type="Proteomes" id="UP000202182">
    <property type="component" value="Segment"/>
</dbReference>